<evidence type="ECO:0000256" key="4">
    <source>
        <dbReference type="ARBA" id="ARBA00022692"/>
    </source>
</evidence>
<sequence length="300" mass="33029">MRYQTRLRLWGYAFLLPSVLLFAAVVAYPLLNLFRLSTFESGLFTGTRFVGIDNYVKMLEQPQFYQSLKVTLIWTLGVVPLTLVLGLLVALLLNQGAARFTGFFRVVYFIPVVTNMVAASFVWKWLFEPTNGVVNYFAASLHLAQPGWLADPKYALSAMMVVGIWKQLGFAMVLFLAGLQGLPREVLDAARIDGASSSQAFWFVKLPLLNATLIFVLVLLTVNAFRVFTIPYVMSAGGLTYGTPGGPLDSTRVFAIHIYDLGFKAHQMGAASAAAVALLLLTMLLTLLQFRLVGRPGSAE</sequence>
<organism evidence="9 10">
    <name type="scientific">Deinococcus psychrotolerans</name>
    <dbReference type="NCBI Taxonomy" id="2489213"/>
    <lineage>
        <taxon>Bacteria</taxon>
        <taxon>Thermotogati</taxon>
        <taxon>Deinococcota</taxon>
        <taxon>Deinococci</taxon>
        <taxon>Deinococcales</taxon>
        <taxon>Deinococcaceae</taxon>
        <taxon>Deinococcus</taxon>
    </lineage>
</organism>
<protein>
    <submittedName>
        <fullName evidence="9">Sugar ABC transporter permease</fullName>
    </submittedName>
</protein>
<evidence type="ECO:0000256" key="5">
    <source>
        <dbReference type="ARBA" id="ARBA00022989"/>
    </source>
</evidence>
<dbReference type="PANTHER" id="PTHR30193:SF37">
    <property type="entry name" value="INNER MEMBRANE ABC TRANSPORTER PERMEASE PROTEIN YCJO"/>
    <property type="match status" value="1"/>
</dbReference>
<accession>A0A3G8YGA4</accession>
<feature type="transmembrane region" description="Helical" evidence="7">
    <location>
        <begin position="72"/>
        <end position="94"/>
    </location>
</feature>
<evidence type="ECO:0000313" key="10">
    <source>
        <dbReference type="Proteomes" id="UP000276417"/>
    </source>
</evidence>
<evidence type="ECO:0000256" key="3">
    <source>
        <dbReference type="ARBA" id="ARBA00022475"/>
    </source>
</evidence>
<dbReference type="InterPro" id="IPR051393">
    <property type="entry name" value="ABC_transporter_permease"/>
</dbReference>
<dbReference type="Proteomes" id="UP000276417">
    <property type="component" value="Chromosome 2"/>
</dbReference>
<keyword evidence="2 7" id="KW-0813">Transport</keyword>
<feature type="transmembrane region" description="Helical" evidence="7">
    <location>
        <begin position="154"/>
        <end position="179"/>
    </location>
</feature>
<keyword evidence="3" id="KW-1003">Cell membrane</keyword>
<keyword evidence="6 7" id="KW-0472">Membrane</keyword>
<evidence type="ECO:0000313" key="9">
    <source>
        <dbReference type="EMBL" id="AZI44322.1"/>
    </source>
</evidence>
<dbReference type="InterPro" id="IPR035906">
    <property type="entry name" value="MetI-like_sf"/>
</dbReference>
<dbReference type="Gene3D" id="1.10.3720.10">
    <property type="entry name" value="MetI-like"/>
    <property type="match status" value="1"/>
</dbReference>
<proteinExistence type="inferred from homology"/>
<dbReference type="SUPFAM" id="SSF161098">
    <property type="entry name" value="MetI-like"/>
    <property type="match status" value="1"/>
</dbReference>
<dbReference type="EMBL" id="CP034184">
    <property type="protein sequence ID" value="AZI44322.1"/>
    <property type="molecule type" value="Genomic_DNA"/>
</dbReference>
<evidence type="ECO:0000256" key="2">
    <source>
        <dbReference type="ARBA" id="ARBA00022448"/>
    </source>
</evidence>
<dbReference type="PANTHER" id="PTHR30193">
    <property type="entry name" value="ABC TRANSPORTER PERMEASE PROTEIN"/>
    <property type="match status" value="1"/>
</dbReference>
<gene>
    <name evidence="9" type="ORF">EHF33_15655</name>
</gene>
<dbReference type="AlphaFoldDB" id="A0A3G8YGA4"/>
<evidence type="ECO:0000259" key="8">
    <source>
        <dbReference type="PROSITE" id="PS50928"/>
    </source>
</evidence>
<evidence type="ECO:0000256" key="1">
    <source>
        <dbReference type="ARBA" id="ARBA00004651"/>
    </source>
</evidence>
<feature type="transmembrane region" description="Helical" evidence="7">
    <location>
        <begin position="268"/>
        <end position="288"/>
    </location>
</feature>
<feature type="transmembrane region" description="Helical" evidence="7">
    <location>
        <begin position="200"/>
        <end position="225"/>
    </location>
</feature>
<feature type="transmembrane region" description="Helical" evidence="7">
    <location>
        <begin position="12"/>
        <end position="31"/>
    </location>
</feature>
<dbReference type="GO" id="GO:0005886">
    <property type="term" value="C:plasma membrane"/>
    <property type="evidence" value="ECO:0007669"/>
    <property type="project" value="UniProtKB-SubCell"/>
</dbReference>
<dbReference type="GO" id="GO:0055085">
    <property type="term" value="P:transmembrane transport"/>
    <property type="evidence" value="ECO:0007669"/>
    <property type="project" value="InterPro"/>
</dbReference>
<keyword evidence="5 7" id="KW-1133">Transmembrane helix</keyword>
<feature type="transmembrane region" description="Helical" evidence="7">
    <location>
        <begin position="106"/>
        <end position="126"/>
    </location>
</feature>
<dbReference type="CDD" id="cd06261">
    <property type="entry name" value="TM_PBP2"/>
    <property type="match status" value="1"/>
</dbReference>
<reference evidence="9 10" key="1">
    <citation type="submission" date="2018-11" db="EMBL/GenBank/DDBJ databases">
        <title>Deinococcus shelandsis sp. nov., isolated from South Shetland Islands soil of Antarctica.</title>
        <authorList>
            <person name="Tian J."/>
        </authorList>
    </citation>
    <scope>NUCLEOTIDE SEQUENCE [LARGE SCALE GENOMIC DNA]</scope>
    <source>
        <strain evidence="9 10">S14-83T</strain>
    </source>
</reference>
<comment type="subcellular location">
    <subcellularLocation>
        <location evidence="1 7">Cell membrane</location>
        <topology evidence="1 7">Multi-pass membrane protein</topology>
    </subcellularLocation>
</comment>
<dbReference type="KEGG" id="dph:EHF33_15655"/>
<name>A0A3G8YGA4_9DEIO</name>
<dbReference type="RefSeq" id="WP_124873848.1">
    <property type="nucleotide sequence ID" value="NZ_CP034184.1"/>
</dbReference>
<evidence type="ECO:0000256" key="7">
    <source>
        <dbReference type="RuleBase" id="RU363032"/>
    </source>
</evidence>
<evidence type="ECO:0000256" key="6">
    <source>
        <dbReference type="ARBA" id="ARBA00023136"/>
    </source>
</evidence>
<dbReference type="PROSITE" id="PS50928">
    <property type="entry name" value="ABC_TM1"/>
    <property type="match status" value="1"/>
</dbReference>
<keyword evidence="4 7" id="KW-0812">Transmembrane</keyword>
<dbReference type="Pfam" id="PF00528">
    <property type="entry name" value="BPD_transp_1"/>
    <property type="match status" value="1"/>
</dbReference>
<feature type="domain" description="ABC transmembrane type-1" evidence="8">
    <location>
        <begin position="68"/>
        <end position="289"/>
    </location>
</feature>
<comment type="similarity">
    <text evidence="7">Belongs to the binding-protein-dependent transport system permease family.</text>
</comment>
<dbReference type="InterPro" id="IPR000515">
    <property type="entry name" value="MetI-like"/>
</dbReference>
<dbReference type="OrthoDB" id="9809173at2"/>
<keyword evidence="10" id="KW-1185">Reference proteome</keyword>